<dbReference type="EMBL" id="JBHSPH010000002">
    <property type="protein sequence ID" value="MFC5861866.1"/>
    <property type="molecule type" value="Genomic_DNA"/>
</dbReference>
<accession>A0ABW1EC08</accession>
<organism evidence="2 3">
    <name type="scientific">Acidicapsa dinghuensis</name>
    <dbReference type="NCBI Taxonomy" id="2218256"/>
    <lineage>
        <taxon>Bacteria</taxon>
        <taxon>Pseudomonadati</taxon>
        <taxon>Acidobacteriota</taxon>
        <taxon>Terriglobia</taxon>
        <taxon>Terriglobales</taxon>
        <taxon>Acidobacteriaceae</taxon>
        <taxon>Acidicapsa</taxon>
    </lineage>
</organism>
<sequence length="264" mass="28033">MPTGKSELSMERDLEKKIIVVTGGADGIGRECALAYAREGASVAVLDVDGAKAEATAAESGGASIGLVCDVSKGAEVETALKRVLAYYRRIDAVHNNAGIASPSKPLHETSEQEWDDLQRINLKSVYWTTRYAFAALAESKGAILNTASMVGLIGQQNHAAYVATKGAMISLTKAMAADYAVHGIRVNAVCPAGVWTPMLERWCEEQPDPGSIRKYLDDIHLLGACPHGDVIADAAVFLLSNKARFITGCILPVSGGAELGYRR</sequence>
<evidence type="ECO:0000313" key="2">
    <source>
        <dbReference type="EMBL" id="MFC5861866.1"/>
    </source>
</evidence>
<evidence type="ECO:0000256" key="1">
    <source>
        <dbReference type="ARBA" id="ARBA00006484"/>
    </source>
</evidence>
<dbReference type="GO" id="GO:0016491">
    <property type="term" value="F:oxidoreductase activity"/>
    <property type="evidence" value="ECO:0007669"/>
    <property type="project" value="UniProtKB-KW"/>
</dbReference>
<name>A0ABW1EC08_9BACT</name>
<dbReference type="PRINTS" id="PR00080">
    <property type="entry name" value="SDRFAMILY"/>
</dbReference>
<dbReference type="InterPro" id="IPR020904">
    <property type="entry name" value="Sc_DH/Rdtase_CS"/>
</dbReference>
<dbReference type="PRINTS" id="PR00081">
    <property type="entry name" value="GDHRDH"/>
</dbReference>
<dbReference type="Pfam" id="PF13561">
    <property type="entry name" value="adh_short_C2"/>
    <property type="match status" value="1"/>
</dbReference>
<comment type="similarity">
    <text evidence="1">Belongs to the short-chain dehydrogenases/reductases (SDR) family.</text>
</comment>
<protein>
    <submittedName>
        <fullName evidence="2">SDR family NAD(P)-dependent oxidoreductase</fullName>
        <ecNumber evidence="2">1.1.1.-</ecNumber>
    </submittedName>
</protein>
<dbReference type="SUPFAM" id="SSF51735">
    <property type="entry name" value="NAD(P)-binding Rossmann-fold domains"/>
    <property type="match status" value="1"/>
</dbReference>
<dbReference type="PROSITE" id="PS00061">
    <property type="entry name" value="ADH_SHORT"/>
    <property type="match status" value="1"/>
</dbReference>
<proteinExistence type="inferred from homology"/>
<dbReference type="Proteomes" id="UP001596091">
    <property type="component" value="Unassembled WGS sequence"/>
</dbReference>
<comment type="caution">
    <text evidence="2">The sequence shown here is derived from an EMBL/GenBank/DDBJ whole genome shotgun (WGS) entry which is preliminary data.</text>
</comment>
<dbReference type="InterPro" id="IPR036291">
    <property type="entry name" value="NAD(P)-bd_dom_sf"/>
</dbReference>
<keyword evidence="3" id="KW-1185">Reference proteome</keyword>
<dbReference type="PANTHER" id="PTHR42760">
    <property type="entry name" value="SHORT-CHAIN DEHYDROGENASES/REDUCTASES FAMILY MEMBER"/>
    <property type="match status" value="1"/>
</dbReference>
<reference evidence="3" key="1">
    <citation type="journal article" date="2019" name="Int. J. Syst. Evol. Microbiol.">
        <title>The Global Catalogue of Microorganisms (GCM) 10K type strain sequencing project: providing services to taxonomists for standard genome sequencing and annotation.</title>
        <authorList>
            <consortium name="The Broad Institute Genomics Platform"/>
            <consortium name="The Broad Institute Genome Sequencing Center for Infectious Disease"/>
            <person name="Wu L."/>
            <person name="Ma J."/>
        </authorList>
    </citation>
    <scope>NUCLEOTIDE SEQUENCE [LARGE SCALE GENOMIC DNA]</scope>
    <source>
        <strain evidence="3">JCM 4087</strain>
    </source>
</reference>
<dbReference type="Gene3D" id="3.40.50.720">
    <property type="entry name" value="NAD(P)-binding Rossmann-like Domain"/>
    <property type="match status" value="1"/>
</dbReference>
<dbReference type="EC" id="1.1.1.-" evidence="2"/>
<gene>
    <name evidence="2" type="ORF">ACFPT7_06145</name>
</gene>
<keyword evidence="2" id="KW-0560">Oxidoreductase</keyword>
<evidence type="ECO:0000313" key="3">
    <source>
        <dbReference type="Proteomes" id="UP001596091"/>
    </source>
</evidence>
<dbReference type="InterPro" id="IPR002347">
    <property type="entry name" value="SDR_fam"/>
</dbReference>
<dbReference type="RefSeq" id="WP_263337605.1">
    <property type="nucleotide sequence ID" value="NZ_JAGSYH010000004.1"/>
</dbReference>
<dbReference type="CDD" id="cd05233">
    <property type="entry name" value="SDR_c"/>
    <property type="match status" value="1"/>
</dbReference>